<dbReference type="AlphaFoldDB" id="A0A150H6S7"/>
<accession>A0A150H6S7</accession>
<dbReference type="EMBL" id="LQQC01000012">
    <property type="protein sequence ID" value="KXZ57330.1"/>
    <property type="molecule type" value="Genomic_DNA"/>
</dbReference>
<keyword evidence="1" id="KW-0472">Membrane</keyword>
<proteinExistence type="predicted"/>
<gene>
    <name evidence="2" type="ORF">Bravens_01850</name>
</gene>
<protein>
    <recommendedName>
        <fullName evidence="4">SdpI family protein</fullName>
    </recommendedName>
</protein>
<feature type="transmembrane region" description="Helical" evidence="1">
    <location>
        <begin position="61"/>
        <end position="86"/>
    </location>
</feature>
<evidence type="ECO:0008006" key="4">
    <source>
        <dbReference type="Google" id="ProtNLM"/>
    </source>
</evidence>
<dbReference type="RefSeq" id="WP_019175895.1">
    <property type="nucleotide sequence ID" value="NZ_LQQC01000012.1"/>
</dbReference>
<feature type="transmembrane region" description="Helical" evidence="1">
    <location>
        <begin position="92"/>
        <end position="117"/>
    </location>
</feature>
<keyword evidence="1" id="KW-1133">Transmembrane helix</keyword>
<feature type="transmembrane region" description="Helical" evidence="1">
    <location>
        <begin position="6"/>
        <end position="24"/>
    </location>
</feature>
<keyword evidence="1" id="KW-0812">Transmembrane</keyword>
<keyword evidence="3" id="KW-1185">Reference proteome</keyword>
<dbReference type="PATRIC" id="fig|479117.4.peg.1833"/>
<comment type="caution">
    <text evidence="2">The sequence shown here is derived from an EMBL/GenBank/DDBJ whole genome shotgun (WGS) entry which is preliminary data.</text>
</comment>
<reference evidence="2 3" key="1">
    <citation type="submission" date="2016-01" db="EMBL/GenBank/DDBJ databases">
        <title>Use of Whole Genome Sequencing to ascertain that Brevibacterium massiliense (Roux, Raoult 2009) is a later heterotypic synonym of Brevibacterium ravenspurgense (Mages 2008).</title>
        <authorList>
            <person name="Bernier A.-M."/>
            <person name="Burdz T."/>
            <person name="Huynh C."/>
            <person name="Pachecho A.L."/>
            <person name="Wiebe D."/>
            <person name="Bonner C."/>
            <person name="Bernard K."/>
        </authorList>
    </citation>
    <scope>NUCLEOTIDE SEQUENCE [LARGE SCALE GENOMIC DNA]</scope>
    <source>
        <strain evidence="2 3">CCUG56047</strain>
    </source>
</reference>
<organism evidence="2 3">
    <name type="scientific">Brevibacterium ravenspurgense</name>
    <dbReference type="NCBI Taxonomy" id="479117"/>
    <lineage>
        <taxon>Bacteria</taxon>
        <taxon>Bacillati</taxon>
        <taxon>Actinomycetota</taxon>
        <taxon>Actinomycetes</taxon>
        <taxon>Micrococcales</taxon>
        <taxon>Brevibacteriaceae</taxon>
        <taxon>Brevibacterium</taxon>
    </lineage>
</organism>
<evidence type="ECO:0000256" key="1">
    <source>
        <dbReference type="SAM" id="Phobius"/>
    </source>
</evidence>
<evidence type="ECO:0000313" key="3">
    <source>
        <dbReference type="Proteomes" id="UP000243589"/>
    </source>
</evidence>
<name>A0A150H6S7_9MICO</name>
<dbReference type="Proteomes" id="UP000243589">
    <property type="component" value="Unassembled WGS sequence"/>
</dbReference>
<sequence>MSPTLIAAAVFTLLGFGVAALLWFPTRAAAAGRLGPNDRWGIRMGATRRSPEVWKHAHRAAFIYIAAAPWIAVISLLATIALAVWVSEGGALMMALLGLCGQIFIGIFGTVFAIIAARGKR</sequence>
<evidence type="ECO:0000313" key="2">
    <source>
        <dbReference type="EMBL" id="KXZ57330.1"/>
    </source>
</evidence>